<comment type="subunit">
    <text evidence="6">Part of the 30S ribosomal subunit. Contacts proteins S9 and S11.</text>
</comment>
<keyword evidence="4 6" id="KW-0689">Ribosomal protein</keyword>
<keyword evidence="3 6" id="KW-0694">RNA-binding</keyword>
<dbReference type="GO" id="GO:0015935">
    <property type="term" value="C:small ribosomal subunit"/>
    <property type="evidence" value="ECO:0007669"/>
    <property type="project" value="InterPro"/>
</dbReference>
<dbReference type="NCBIfam" id="TIGR01029">
    <property type="entry name" value="rpsG_bact"/>
    <property type="match status" value="1"/>
</dbReference>
<name>A0A1G2G4Y1_9BACT</name>
<gene>
    <name evidence="6" type="primary">rpsG</name>
    <name evidence="9" type="ORF">A2756_04000</name>
</gene>
<dbReference type="STRING" id="1802115.A2756_04000"/>
<protein>
    <recommendedName>
        <fullName evidence="6">Small ribosomal subunit protein uS7</fullName>
    </recommendedName>
</protein>
<dbReference type="Proteomes" id="UP000177785">
    <property type="component" value="Unassembled WGS sequence"/>
</dbReference>
<dbReference type="InterPro" id="IPR036823">
    <property type="entry name" value="Ribosomal_uS7_dom_sf"/>
</dbReference>
<evidence type="ECO:0000256" key="2">
    <source>
        <dbReference type="ARBA" id="ARBA00022730"/>
    </source>
</evidence>
<dbReference type="PIRSF" id="PIRSF002122">
    <property type="entry name" value="RPS7p_RPS7a_RPS5e_RPS7o"/>
    <property type="match status" value="1"/>
</dbReference>
<keyword evidence="2 6" id="KW-0699">rRNA-binding</keyword>
<dbReference type="InterPro" id="IPR023798">
    <property type="entry name" value="Ribosomal_uS7_dom"/>
</dbReference>
<keyword evidence="5 6" id="KW-0687">Ribonucleoprotein</keyword>
<reference evidence="9 10" key="1">
    <citation type="journal article" date="2016" name="Nat. Commun.">
        <title>Thousands of microbial genomes shed light on interconnected biogeochemical processes in an aquifer system.</title>
        <authorList>
            <person name="Anantharaman K."/>
            <person name="Brown C.T."/>
            <person name="Hug L.A."/>
            <person name="Sharon I."/>
            <person name="Castelle C.J."/>
            <person name="Probst A.J."/>
            <person name="Thomas B.C."/>
            <person name="Singh A."/>
            <person name="Wilkins M.J."/>
            <person name="Karaoz U."/>
            <person name="Brodie E.L."/>
            <person name="Williams K.H."/>
            <person name="Hubbard S.S."/>
            <person name="Banfield J.F."/>
        </authorList>
    </citation>
    <scope>NUCLEOTIDE SEQUENCE [LARGE SCALE GENOMIC DNA]</scope>
</reference>
<evidence type="ECO:0000256" key="6">
    <source>
        <dbReference type="HAMAP-Rule" id="MF_00480"/>
    </source>
</evidence>
<dbReference type="PROSITE" id="PS00052">
    <property type="entry name" value="RIBOSOMAL_S7"/>
    <property type="match status" value="1"/>
</dbReference>
<dbReference type="Gene3D" id="1.10.455.10">
    <property type="entry name" value="Ribosomal protein S7 domain"/>
    <property type="match status" value="1"/>
</dbReference>
<comment type="similarity">
    <text evidence="1 6 7">Belongs to the universal ribosomal protein uS7 family.</text>
</comment>
<evidence type="ECO:0000256" key="7">
    <source>
        <dbReference type="RuleBase" id="RU003619"/>
    </source>
</evidence>
<comment type="function">
    <text evidence="6">One of the primary rRNA binding proteins, it binds directly to 16S rRNA where it nucleates assembly of the head domain of the 30S subunit. Is located at the subunit interface close to the decoding center, probably blocks exit of the E-site tRNA.</text>
</comment>
<dbReference type="PANTHER" id="PTHR11205">
    <property type="entry name" value="RIBOSOMAL PROTEIN S7"/>
    <property type="match status" value="1"/>
</dbReference>
<sequence length="156" mass="17790">MRRNRATKREILPDHKWQNIEVERFINHLMWDGKKSVARRVMYDALDHLAKLASVENPLVVFDAAVENVAPSVELKSRRVGGANYQVPIEVRGDRRATLAVRWLIGAARAKKGKPMAEKLAEEFMNASKNEGVAIKKKMDTHRMAEANKAFAHFAW</sequence>
<evidence type="ECO:0000313" key="10">
    <source>
        <dbReference type="Proteomes" id="UP000177785"/>
    </source>
</evidence>
<evidence type="ECO:0000259" key="8">
    <source>
        <dbReference type="Pfam" id="PF00177"/>
    </source>
</evidence>
<dbReference type="GO" id="GO:0000049">
    <property type="term" value="F:tRNA binding"/>
    <property type="evidence" value="ECO:0007669"/>
    <property type="project" value="UniProtKB-UniRule"/>
</dbReference>
<dbReference type="GO" id="GO:0006412">
    <property type="term" value="P:translation"/>
    <property type="evidence" value="ECO:0007669"/>
    <property type="project" value="UniProtKB-UniRule"/>
</dbReference>
<comment type="caution">
    <text evidence="9">The sequence shown here is derived from an EMBL/GenBank/DDBJ whole genome shotgun (WGS) entry which is preliminary data.</text>
</comment>
<dbReference type="EMBL" id="MHNL01000011">
    <property type="protein sequence ID" value="OGZ45000.1"/>
    <property type="molecule type" value="Genomic_DNA"/>
</dbReference>
<dbReference type="CDD" id="cd14869">
    <property type="entry name" value="uS7_Bacteria"/>
    <property type="match status" value="1"/>
</dbReference>
<dbReference type="SUPFAM" id="SSF47973">
    <property type="entry name" value="Ribosomal protein S7"/>
    <property type="match status" value="1"/>
</dbReference>
<dbReference type="HAMAP" id="MF_00480_B">
    <property type="entry name" value="Ribosomal_uS7_B"/>
    <property type="match status" value="1"/>
</dbReference>
<dbReference type="FunFam" id="1.10.455.10:FF:000001">
    <property type="entry name" value="30S ribosomal protein S7"/>
    <property type="match status" value="1"/>
</dbReference>
<dbReference type="InterPro" id="IPR005717">
    <property type="entry name" value="Ribosomal_uS7_bac/org-type"/>
</dbReference>
<evidence type="ECO:0000256" key="1">
    <source>
        <dbReference type="ARBA" id="ARBA00007151"/>
    </source>
</evidence>
<dbReference type="GO" id="GO:0019843">
    <property type="term" value="F:rRNA binding"/>
    <property type="evidence" value="ECO:0007669"/>
    <property type="project" value="UniProtKB-UniRule"/>
</dbReference>
<dbReference type="InterPro" id="IPR000235">
    <property type="entry name" value="Ribosomal_uS7"/>
</dbReference>
<evidence type="ECO:0000256" key="3">
    <source>
        <dbReference type="ARBA" id="ARBA00022884"/>
    </source>
</evidence>
<dbReference type="InterPro" id="IPR020606">
    <property type="entry name" value="Ribosomal_uS7_CS"/>
</dbReference>
<feature type="domain" description="Small ribosomal subunit protein uS7" evidence="8">
    <location>
        <begin position="1"/>
        <end position="149"/>
    </location>
</feature>
<dbReference type="AlphaFoldDB" id="A0A1G2G4Y1"/>
<accession>A0A1G2G4Y1</accession>
<evidence type="ECO:0000313" key="9">
    <source>
        <dbReference type="EMBL" id="OGZ45000.1"/>
    </source>
</evidence>
<keyword evidence="6" id="KW-0820">tRNA-binding</keyword>
<dbReference type="GO" id="GO:0003735">
    <property type="term" value="F:structural constituent of ribosome"/>
    <property type="evidence" value="ECO:0007669"/>
    <property type="project" value="InterPro"/>
</dbReference>
<evidence type="ECO:0000256" key="4">
    <source>
        <dbReference type="ARBA" id="ARBA00022980"/>
    </source>
</evidence>
<organism evidence="9 10">
    <name type="scientific">Candidatus Ryanbacteria bacterium RIFCSPHIGHO2_01_FULL_48_27</name>
    <dbReference type="NCBI Taxonomy" id="1802115"/>
    <lineage>
        <taxon>Bacteria</taxon>
        <taxon>Candidatus Ryaniibacteriota</taxon>
    </lineage>
</organism>
<evidence type="ECO:0000256" key="5">
    <source>
        <dbReference type="ARBA" id="ARBA00023274"/>
    </source>
</evidence>
<proteinExistence type="inferred from homology"/>
<dbReference type="Pfam" id="PF00177">
    <property type="entry name" value="Ribosomal_S7"/>
    <property type="match status" value="1"/>
</dbReference>